<evidence type="ECO:0008006" key="3">
    <source>
        <dbReference type="Google" id="ProtNLM"/>
    </source>
</evidence>
<dbReference type="PATRIC" id="fig|1280951.3.peg.855"/>
<dbReference type="RefSeq" id="WP_011646122.1">
    <property type="nucleotide sequence ID" value="NZ_ARYI01000002.1"/>
</dbReference>
<proteinExistence type="predicted"/>
<accession>A0A059FZ15</accession>
<sequence length="144" mass="16892">MSRFPAHKAHEGVWEGNYRHLAVDGQEEGRFRSRVTCEFPETDGVVYRQTTELWTPEDVYSKASFEGLDRGDHLYYDAPNFHGRSWETQGAHLMLNLIRKDEPGAYFVELIIMGEGGKHRARTWHWFKDGQIYRRTLCEETRVA</sequence>
<name>A0A059FZ15_9PROT</name>
<organism evidence="1 2">
    <name type="scientific">Hyphomonas hirschiana VP5</name>
    <dbReference type="NCBI Taxonomy" id="1280951"/>
    <lineage>
        <taxon>Bacteria</taxon>
        <taxon>Pseudomonadati</taxon>
        <taxon>Pseudomonadota</taxon>
        <taxon>Alphaproteobacteria</taxon>
        <taxon>Hyphomonadales</taxon>
        <taxon>Hyphomonadaceae</taxon>
        <taxon>Hyphomonas</taxon>
    </lineage>
</organism>
<dbReference type="InterPro" id="IPR012674">
    <property type="entry name" value="Calycin"/>
</dbReference>
<keyword evidence="2" id="KW-1185">Reference proteome</keyword>
<gene>
    <name evidence="1" type="ORF">HHI_04192</name>
</gene>
<dbReference type="OrthoDB" id="457594at2"/>
<comment type="caution">
    <text evidence="1">The sequence shown here is derived from an EMBL/GenBank/DDBJ whole genome shotgun (WGS) entry which is preliminary data.</text>
</comment>
<evidence type="ECO:0000313" key="1">
    <source>
        <dbReference type="EMBL" id="KCZ95943.1"/>
    </source>
</evidence>
<dbReference type="EMBL" id="ARYI01000002">
    <property type="protein sequence ID" value="KCZ95943.1"/>
    <property type="molecule type" value="Genomic_DNA"/>
</dbReference>
<dbReference type="Gene3D" id="2.40.128.20">
    <property type="match status" value="1"/>
</dbReference>
<evidence type="ECO:0000313" key="2">
    <source>
        <dbReference type="Proteomes" id="UP000025061"/>
    </source>
</evidence>
<dbReference type="Proteomes" id="UP000025061">
    <property type="component" value="Unassembled WGS sequence"/>
</dbReference>
<reference evidence="1 2" key="1">
    <citation type="submission" date="2013-04" db="EMBL/GenBank/DDBJ databases">
        <title>Hyphomonas hirschiana VP5 Genome Sequencing.</title>
        <authorList>
            <person name="Lai Q."/>
            <person name="Shao Z."/>
        </authorList>
    </citation>
    <scope>NUCLEOTIDE SEQUENCE [LARGE SCALE GENOMIC DNA]</scope>
    <source>
        <strain evidence="1 2">VP5</strain>
    </source>
</reference>
<protein>
    <recommendedName>
        <fullName evidence="3">DUF3598 domain-containing protein</fullName>
    </recommendedName>
</protein>
<dbReference type="AlphaFoldDB" id="A0A059FZ15"/>